<accession>A0A8S5N6G6</accession>
<keyword evidence="1" id="KW-0812">Transmembrane</keyword>
<keyword evidence="1" id="KW-1133">Transmembrane helix</keyword>
<evidence type="ECO:0000256" key="1">
    <source>
        <dbReference type="SAM" id="Phobius"/>
    </source>
</evidence>
<dbReference type="EMBL" id="BK015081">
    <property type="protein sequence ID" value="DAD90289.1"/>
    <property type="molecule type" value="Genomic_DNA"/>
</dbReference>
<proteinExistence type="predicted"/>
<sequence>MEVFSSLFIIGYFKGMIIEHNVFTPFVALFVANVSLTISFN</sequence>
<reference evidence="2" key="1">
    <citation type="journal article" date="2021" name="Proc. Natl. Acad. Sci. U.S.A.">
        <title>A Catalog of Tens of Thousands of Viruses from Human Metagenomes Reveals Hidden Associations with Chronic Diseases.</title>
        <authorList>
            <person name="Tisza M.J."/>
            <person name="Buck C.B."/>
        </authorList>
    </citation>
    <scope>NUCLEOTIDE SEQUENCE</scope>
    <source>
        <strain evidence="2">CtRlj31</strain>
    </source>
</reference>
<evidence type="ECO:0000313" key="2">
    <source>
        <dbReference type="EMBL" id="DAD90289.1"/>
    </source>
</evidence>
<feature type="transmembrane region" description="Helical" evidence="1">
    <location>
        <begin position="21"/>
        <end position="40"/>
    </location>
</feature>
<keyword evidence="1" id="KW-0472">Membrane</keyword>
<name>A0A8S5N6G6_9CAUD</name>
<protein>
    <submittedName>
        <fullName evidence="2">Uncharacterized protein</fullName>
    </submittedName>
</protein>
<organism evidence="2">
    <name type="scientific">Siphoviridae sp. ctRlj31</name>
    <dbReference type="NCBI Taxonomy" id="2826338"/>
    <lineage>
        <taxon>Viruses</taxon>
        <taxon>Duplodnaviria</taxon>
        <taxon>Heunggongvirae</taxon>
        <taxon>Uroviricota</taxon>
        <taxon>Caudoviricetes</taxon>
    </lineage>
</organism>